<feature type="binding site" evidence="8">
    <location>
        <begin position="44"/>
        <end position="51"/>
    </location>
    <ligand>
        <name>ATP</name>
        <dbReference type="ChEBI" id="CHEBI:30616"/>
    </ligand>
</feature>
<dbReference type="HAMAP" id="MF_00158">
    <property type="entry name" value="PanC"/>
    <property type="match status" value="1"/>
</dbReference>
<dbReference type="PANTHER" id="PTHR21299">
    <property type="entry name" value="CYTIDYLATE KINASE/PANTOATE-BETA-ALANINE LIGASE"/>
    <property type="match status" value="1"/>
</dbReference>
<comment type="catalytic activity">
    <reaction evidence="7 8">
        <text>(R)-pantoate + beta-alanine + ATP = (R)-pantothenate + AMP + diphosphate + H(+)</text>
        <dbReference type="Rhea" id="RHEA:10912"/>
        <dbReference type="ChEBI" id="CHEBI:15378"/>
        <dbReference type="ChEBI" id="CHEBI:15980"/>
        <dbReference type="ChEBI" id="CHEBI:29032"/>
        <dbReference type="ChEBI" id="CHEBI:30616"/>
        <dbReference type="ChEBI" id="CHEBI:33019"/>
        <dbReference type="ChEBI" id="CHEBI:57966"/>
        <dbReference type="ChEBI" id="CHEBI:456215"/>
        <dbReference type="EC" id="6.3.2.1"/>
    </reaction>
</comment>
<feature type="binding site" evidence="8">
    <location>
        <begin position="162"/>
        <end position="165"/>
    </location>
    <ligand>
        <name>ATP</name>
        <dbReference type="ChEBI" id="CHEBI:30616"/>
    </ligand>
</feature>
<dbReference type="CDD" id="cd00560">
    <property type="entry name" value="PanC"/>
    <property type="match status" value="1"/>
</dbReference>
<comment type="miscellaneous">
    <text evidence="8">The reaction proceeds by a bi uni uni bi ping pong mechanism.</text>
</comment>
<comment type="subunit">
    <text evidence="8">Homodimer.</text>
</comment>
<dbReference type="Proteomes" id="UP001335729">
    <property type="component" value="Unassembled WGS sequence"/>
</dbReference>
<feature type="binding site" evidence="8">
    <location>
        <position position="76"/>
    </location>
    <ligand>
        <name>beta-alanine</name>
        <dbReference type="ChEBI" id="CHEBI:57966"/>
    </ligand>
</feature>
<dbReference type="Gene3D" id="3.40.50.620">
    <property type="entry name" value="HUPs"/>
    <property type="match status" value="1"/>
</dbReference>
<evidence type="ECO:0000256" key="4">
    <source>
        <dbReference type="ARBA" id="ARBA00022655"/>
    </source>
</evidence>
<comment type="subcellular location">
    <subcellularLocation>
        <location evidence="8">Cytoplasm</location>
    </subcellularLocation>
</comment>
<keyword evidence="10" id="KW-1185">Reference proteome</keyword>
<dbReference type="InterPro" id="IPR014729">
    <property type="entry name" value="Rossmann-like_a/b/a_fold"/>
</dbReference>
<comment type="similarity">
    <text evidence="2 8">Belongs to the pantothenate synthetase family.</text>
</comment>
<keyword evidence="8" id="KW-0963">Cytoplasm</keyword>
<reference evidence="9 10" key="1">
    <citation type="submission" date="2024-01" db="EMBL/GenBank/DDBJ databases">
        <title>Draft genome sequence of Gordonia sp. PKS22-38.</title>
        <authorList>
            <person name="Suphannarot A."/>
            <person name="Mingma R."/>
        </authorList>
    </citation>
    <scope>NUCLEOTIDE SEQUENCE [LARGE SCALE GENOMIC DNA]</scope>
    <source>
        <strain evidence="9 10">PKS22-38</strain>
    </source>
</reference>
<comment type="caution">
    <text evidence="9">The sequence shown here is derived from an EMBL/GenBank/DDBJ whole genome shotgun (WGS) entry which is preliminary data.</text>
</comment>
<dbReference type="RefSeq" id="WP_330506514.1">
    <property type="nucleotide sequence ID" value="NZ_JAZDUE010000017.1"/>
</dbReference>
<keyword evidence="4 8" id="KW-0566">Pantothenate biosynthesis</keyword>
<feature type="binding site" evidence="8">
    <location>
        <position position="168"/>
    </location>
    <ligand>
        <name>(R)-pantoate</name>
        <dbReference type="ChEBI" id="CHEBI:15980"/>
    </ligand>
</feature>
<keyword evidence="5 8" id="KW-0547">Nucleotide-binding</keyword>
<dbReference type="InterPro" id="IPR003721">
    <property type="entry name" value="Pantoate_ligase"/>
</dbReference>
<gene>
    <name evidence="8 9" type="primary">panC</name>
    <name evidence="9" type="ORF">V1Y59_18895</name>
</gene>
<feature type="binding site" evidence="8">
    <location>
        <begin position="199"/>
        <end position="202"/>
    </location>
    <ligand>
        <name>ATP</name>
        <dbReference type="ChEBI" id="CHEBI:30616"/>
    </ligand>
</feature>
<dbReference type="InterPro" id="IPR004821">
    <property type="entry name" value="Cyt_trans-like"/>
</dbReference>
<organism evidence="9 10">
    <name type="scientific">Gordonia prachuapensis</name>
    <dbReference type="NCBI Taxonomy" id="3115651"/>
    <lineage>
        <taxon>Bacteria</taxon>
        <taxon>Bacillati</taxon>
        <taxon>Actinomycetota</taxon>
        <taxon>Actinomycetes</taxon>
        <taxon>Mycobacteriales</taxon>
        <taxon>Gordoniaceae</taxon>
        <taxon>Gordonia</taxon>
    </lineage>
</organism>
<dbReference type="NCBIfam" id="TIGR00125">
    <property type="entry name" value="cyt_tran_rel"/>
    <property type="match status" value="1"/>
</dbReference>
<evidence type="ECO:0000256" key="8">
    <source>
        <dbReference type="HAMAP-Rule" id="MF_00158"/>
    </source>
</evidence>
<dbReference type="NCBIfam" id="TIGR00018">
    <property type="entry name" value="panC"/>
    <property type="match status" value="1"/>
</dbReference>
<comment type="function">
    <text evidence="8">Catalyzes the condensation of pantoate with beta-alanine in an ATP-dependent reaction via a pantoyl-adenylate intermediate.</text>
</comment>
<dbReference type="GO" id="GO:0004592">
    <property type="term" value="F:pantoate-beta-alanine ligase activity"/>
    <property type="evidence" value="ECO:0007669"/>
    <property type="project" value="UniProtKB-EC"/>
</dbReference>
<evidence type="ECO:0000256" key="5">
    <source>
        <dbReference type="ARBA" id="ARBA00022741"/>
    </source>
</evidence>
<feature type="binding site" evidence="8">
    <location>
        <position position="76"/>
    </location>
    <ligand>
        <name>(R)-pantoate</name>
        <dbReference type="ChEBI" id="CHEBI:15980"/>
    </ligand>
</feature>
<dbReference type="Pfam" id="PF02569">
    <property type="entry name" value="Pantoate_ligase"/>
    <property type="match status" value="1"/>
</dbReference>
<dbReference type="SUPFAM" id="SSF52374">
    <property type="entry name" value="Nucleotidylyl transferase"/>
    <property type="match status" value="1"/>
</dbReference>
<evidence type="ECO:0000256" key="1">
    <source>
        <dbReference type="ARBA" id="ARBA00004990"/>
    </source>
</evidence>
<evidence type="ECO:0000256" key="3">
    <source>
        <dbReference type="ARBA" id="ARBA00022598"/>
    </source>
</evidence>
<feature type="binding site" evidence="8">
    <location>
        <position position="191"/>
    </location>
    <ligand>
        <name>ATP</name>
        <dbReference type="ChEBI" id="CHEBI:30616"/>
    </ligand>
</feature>
<evidence type="ECO:0000256" key="6">
    <source>
        <dbReference type="ARBA" id="ARBA00022840"/>
    </source>
</evidence>
<dbReference type="Gene3D" id="3.30.1300.10">
    <property type="entry name" value="Pantoate-beta-alanine ligase, C-terminal domain"/>
    <property type="match status" value="1"/>
</dbReference>
<feature type="active site" description="Proton donor" evidence="8">
    <location>
        <position position="51"/>
    </location>
</feature>
<evidence type="ECO:0000313" key="10">
    <source>
        <dbReference type="Proteomes" id="UP001335729"/>
    </source>
</evidence>
<keyword evidence="3 8" id="KW-0436">Ligase</keyword>
<proteinExistence type="inferred from homology"/>
<evidence type="ECO:0000313" key="9">
    <source>
        <dbReference type="EMBL" id="MEE4025159.1"/>
    </source>
</evidence>
<comment type="pathway">
    <text evidence="1 8">Cofactor biosynthesis; (R)-pantothenate biosynthesis; (R)-pantothenate from (R)-pantoate and beta-alanine: step 1/1.</text>
</comment>
<name>A0ABU7MZE7_9ACTN</name>
<dbReference type="EMBL" id="JAZDUE010000017">
    <property type="protein sequence ID" value="MEE4025159.1"/>
    <property type="molecule type" value="Genomic_DNA"/>
</dbReference>
<dbReference type="PANTHER" id="PTHR21299:SF1">
    <property type="entry name" value="PANTOATE--BETA-ALANINE LIGASE"/>
    <property type="match status" value="1"/>
</dbReference>
<sequence length="305" mass="32215">MTGGLDGTSFVPGELTVHRDPTVLHRVSQALRRAGKRVVLVPTMGALHAGHLELVRAAKAKGDAVVIVSIFVNPLQFGANEDLDAYPRTFDADCALLRSVGVELVFAPTVAHMYPHGQRTLVQPGPAGAVLDGLSRPTHFAGMLTVVLKLLSIASPHAAFFGEKDYQQLVLIKQMVDDLNIDVDVVGVPTVRESDGLAMSSRNRYLDESQRELATTLSAALVAGAHAAAGGRDAILAAAQSVLDAHSEIDVDYLALTGRLLDDPPERGDGRLLVAARIGPARLIDNVGVAIGTGFAGRDPEPIDH</sequence>
<dbReference type="EC" id="6.3.2.1" evidence="8"/>
<keyword evidence="6 8" id="KW-0067">ATP-binding</keyword>
<protein>
    <recommendedName>
        <fullName evidence="8">Pantothenate synthetase</fullName>
        <shortName evidence="8">PS</shortName>
        <ecNumber evidence="8">6.3.2.1</ecNumber>
    </recommendedName>
    <alternativeName>
        <fullName evidence="8">Pantoate--beta-alanine ligase</fullName>
    </alternativeName>
    <alternativeName>
        <fullName evidence="8">Pantoate-activating enzyme</fullName>
    </alternativeName>
</protein>
<evidence type="ECO:0000256" key="7">
    <source>
        <dbReference type="ARBA" id="ARBA00048258"/>
    </source>
</evidence>
<evidence type="ECO:0000256" key="2">
    <source>
        <dbReference type="ARBA" id="ARBA00009256"/>
    </source>
</evidence>
<accession>A0ABU7MZE7</accession>
<dbReference type="InterPro" id="IPR042176">
    <property type="entry name" value="Pantoate_ligase_C"/>
</dbReference>